<reference evidence="3" key="1">
    <citation type="submission" date="2019-08" db="EMBL/GenBank/DDBJ databases">
        <authorList>
            <person name="Kucharzyk K."/>
            <person name="Murdoch R.W."/>
            <person name="Higgins S."/>
            <person name="Loffler F."/>
        </authorList>
    </citation>
    <scope>NUCLEOTIDE SEQUENCE</scope>
</reference>
<dbReference type="Gene3D" id="3.30.300.130">
    <property type="entry name" value="Fe-S cluster assembly (FSCA)"/>
    <property type="match status" value="1"/>
</dbReference>
<gene>
    <name evidence="3" type="primary">nfuA_10</name>
    <name evidence="3" type="ORF">SDC9_43188</name>
</gene>
<dbReference type="Pfam" id="PF01106">
    <property type="entry name" value="NifU"/>
    <property type="match status" value="1"/>
</dbReference>
<dbReference type="GO" id="GO:0016226">
    <property type="term" value="P:iron-sulfur cluster assembly"/>
    <property type="evidence" value="ECO:0007669"/>
    <property type="project" value="InterPro"/>
</dbReference>
<dbReference type="InterPro" id="IPR034904">
    <property type="entry name" value="FSCA_dom_sf"/>
</dbReference>
<organism evidence="3">
    <name type="scientific">bioreactor metagenome</name>
    <dbReference type="NCBI Taxonomy" id="1076179"/>
    <lineage>
        <taxon>unclassified sequences</taxon>
        <taxon>metagenomes</taxon>
        <taxon>ecological metagenomes</taxon>
    </lineage>
</organism>
<dbReference type="EMBL" id="VSSQ01000536">
    <property type="protein sequence ID" value="MPL97001.1"/>
    <property type="molecule type" value="Genomic_DNA"/>
</dbReference>
<dbReference type="InterPro" id="IPR001075">
    <property type="entry name" value="NIF_FeS_clus_asmbl_NifU_C"/>
</dbReference>
<accession>A0A644VZY0</accession>
<protein>
    <submittedName>
        <fullName evidence="3">Fe/S biogenesis protein NfuA</fullName>
    </submittedName>
</protein>
<feature type="domain" description="NIF system FeS cluster assembly NifU C-terminal" evidence="2">
    <location>
        <begin position="5"/>
        <end position="70"/>
    </location>
</feature>
<evidence type="ECO:0000256" key="1">
    <source>
        <dbReference type="ARBA" id="ARBA00006420"/>
    </source>
</evidence>
<name>A0A644VZY0_9ZZZZ</name>
<comment type="similarity">
    <text evidence="1">Belongs to the NifU family.</text>
</comment>
<dbReference type="AlphaFoldDB" id="A0A644VZY0"/>
<sequence length="75" mass="8274">MEDKVKRALEDIRPSLQNDGGDIEFVSLVGTDVTVRLKGACAGCPMSQMTLKSGVERYLRNFVDPKLTVVNTPDF</sequence>
<dbReference type="GO" id="GO:0005506">
    <property type="term" value="F:iron ion binding"/>
    <property type="evidence" value="ECO:0007669"/>
    <property type="project" value="InterPro"/>
</dbReference>
<evidence type="ECO:0000259" key="2">
    <source>
        <dbReference type="Pfam" id="PF01106"/>
    </source>
</evidence>
<evidence type="ECO:0000313" key="3">
    <source>
        <dbReference type="EMBL" id="MPL97001.1"/>
    </source>
</evidence>
<dbReference type="PANTHER" id="PTHR11178:SF1">
    <property type="entry name" value="NFU1 IRON-SULFUR CLUSTER SCAFFOLD HOMOLOG, MITOCHONDRIAL"/>
    <property type="match status" value="1"/>
</dbReference>
<dbReference type="SUPFAM" id="SSF117916">
    <property type="entry name" value="Fe-S cluster assembly (FSCA) domain-like"/>
    <property type="match status" value="1"/>
</dbReference>
<dbReference type="GO" id="GO:0051536">
    <property type="term" value="F:iron-sulfur cluster binding"/>
    <property type="evidence" value="ECO:0007669"/>
    <property type="project" value="InterPro"/>
</dbReference>
<proteinExistence type="inferred from homology"/>
<dbReference type="PANTHER" id="PTHR11178">
    <property type="entry name" value="IRON-SULFUR CLUSTER SCAFFOLD PROTEIN NFU-RELATED"/>
    <property type="match status" value="1"/>
</dbReference>
<comment type="caution">
    <text evidence="3">The sequence shown here is derived from an EMBL/GenBank/DDBJ whole genome shotgun (WGS) entry which is preliminary data.</text>
</comment>